<evidence type="ECO:0000256" key="12">
    <source>
        <dbReference type="RuleBase" id="RU003832"/>
    </source>
</evidence>
<feature type="region of interest" description="Disordered" evidence="13">
    <location>
        <begin position="423"/>
        <end position="442"/>
    </location>
</feature>
<comment type="similarity">
    <text evidence="3 12">Belongs to the glycosyltransferase 10 family.</text>
</comment>
<evidence type="ECO:0000256" key="13">
    <source>
        <dbReference type="SAM" id="MobiDB-lite"/>
    </source>
</evidence>
<dbReference type="AlphaFoldDB" id="A0AAE1KHL2"/>
<feature type="compositionally biased region" description="Basic residues" evidence="13">
    <location>
        <begin position="423"/>
        <end position="432"/>
    </location>
</feature>
<dbReference type="GO" id="GO:0008417">
    <property type="term" value="F:fucosyltransferase activity"/>
    <property type="evidence" value="ECO:0007669"/>
    <property type="project" value="InterPro"/>
</dbReference>
<keyword evidence="8" id="KW-1133">Transmembrane helix</keyword>
<evidence type="ECO:0000256" key="5">
    <source>
        <dbReference type="ARBA" id="ARBA00022679"/>
    </source>
</evidence>
<protein>
    <recommendedName>
        <fullName evidence="12">Fucosyltransferase</fullName>
        <ecNumber evidence="12">2.4.1.-</ecNumber>
    </recommendedName>
</protein>
<dbReference type="FunFam" id="3.40.50.11660:FF:000004">
    <property type="entry name" value="Glycoprotein 3-alpha-L-fucosyltransferase A"/>
    <property type="match status" value="1"/>
</dbReference>
<dbReference type="Gene3D" id="3.40.50.11660">
    <property type="entry name" value="Glycosyl transferase family 10, C-terminal domain"/>
    <property type="match status" value="1"/>
</dbReference>
<keyword evidence="6 12" id="KW-0812">Transmembrane</keyword>
<evidence type="ECO:0000256" key="4">
    <source>
        <dbReference type="ARBA" id="ARBA00022676"/>
    </source>
</evidence>
<feature type="domain" description="Fucosyltransferase C-terminal" evidence="14">
    <location>
        <begin position="229"/>
        <end position="399"/>
    </location>
</feature>
<gene>
    <name evidence="16" type="ORF">Pcinc_022098</name>
</gene>
<dbReference type="EC" id="2.4.1.-" evidence="12"/>
<comment type="subcellular location">
    <subcellularLocation>
        <location evidence="1 12">Golgi apparatus</location>
        <location evidence="1 12">Golgi stack membrane</location>
        <topology evidence="1 12">Single-pass type II membrane protein</topology>
    </subcellularLocation>
</comment>
<dbReference type="PANTHER" id="PTHR48438">
    <property type="entry name" value="ALPHA-(1,3)-FUCOSYLTRANSFERASE C-RELATED"/>
    <property type="match status" value="1"/>
</dbReference>
<name>A0AAE1KHL2_PETCI</name>
<dbReference type="GO" id="GO:0032580">
    <property type="term" value="C:Golgi cisterna membrane"/>
    <property type="evidence" value="ECO:0007669"/>
    <property type="project" value="UniProtKB-SubCell"/>
</dbReference>
<sequence>MVTQQQQQQQQRHSPLLYYTFPLNSVYRHRGVGGGVRRFSLELGDSILPWEEEVVRKEEEEEEEEMEEEEEGRERSLYHPPRSRRQTTHPHLKKILLWNDFFGSRDFLFGLGRRPFVSLGCRINTCYTTTNHTRFPPHQLDAVVWHARCENTTYPPINTTNNTRWPHTRYIFLNEESPVEYVQENLTIYKHLFNWTITYRLDSDIPRMYGNVYRRRHPLPPSHRNYAAGKTKLVAWFVSNCDTRSGREILVRTLTQWLPVDVFGECGNFSCARVDMNKCFAMLSVRYKFYLSFENSLCRDYVTEKFFDILRLDVVPVVYGGANYSKLAPPHSYIDALSFPSAKALALHLLYLHHNHTAYNEYFRWKRFHIVRQDFYTFCKLCEKLHTDTTPKTYDIHKWFVEESHCRTKDTPEISTFLYGHRHHHHHPHHNKTSTSTLPGHT</sequence>
<feature type="domain" description="Fucosyltransferase N-terminal" evidence="15">
    <location>
        <begin position="93"/>
        <end position="210"/>
    </location>
</feature>
<reference evidence="16" key="1">
    <citation type="submission" date="2023-10" db="EMBL/GenBank/DDBJ databases">
        <title>Genome assemblies of two species of porcelain crab, Petrolisthes cinctipes and Petrolisthes manimaculis (Anomura: Porcellanidae).</title>
        <authorList>
            <person name="Angst P."/>
        </authorList>
    </citation>
    <scope>NUCLEOTIDE SEQUENCE</scope>
    <source>
        <strain evidence="16">PB745_01</strain>
        <tissue evidence="16">Gill</tissue>
    </source>
</reference>
<keyword evidence="4 12" id="KW-0328">Glycosyltransferase</keyword>
<evidence type="ECO:0000256" key="9">
    <source>
        <dbReference type="ARBA" id="ARBA00023034"/>
    </source>
</evidence>
<dbReference type="Pfam" id="PF00852">
    <property type="entry name" value="Glyco_transf_10"/>
    <property type="match status" value="1"/>
</dbReference>
<keyword evidence="9 12" id="KW-0333">Golgi apparatus</keyword>
<evidence type="ECO:0000256" key="11">
    <source>
        <dbReference type="ARBA" id="ARBA00023180"/>
    </source>
</evidence>
<evidence type="ECO:0000256" key="10">
    <source>
        <dbReference type="ARBA" id="ARBA00023136"/>
    </source>
</evidence>
<evidence type="ECO:0000256" key="8">
    <source>
        <dbReference type="ARBA" id="ARBA00022989"/>
    </source>
</evidence>
<dbReference type="InterPro" id="IPR031481">
    <property type="entry name" value="Glyco_tran_10_N"/>
</dbReference>
<keyword evidence="5 12" id="KW-0808">Transferase</keyword>
<keyword evidence="17" id="KW-1185">Reference proteome</keyword>
<dbReference type="PANTHER" id="PTHR48438:SF1">
    <property type="entry name" value="ALPHA-(1,3)-FUCOSYLTRANSFERASE C-RELATED"/>
    <property type="match status" value="1"/>
</dbReference>
<feature type="compositionally biased region" description="Polar residues" evidence="13">
    <location>
        <begin position="433"/>
        <end position="442"/>
    </location>
</feature>
<dbReference type="Pfam" id="PF17039">
    <property type="entry name" value="Glyco_tran_10_N"/>
    <property type="match status" value="1"/>
</dbReference>
<dbReference type="SUPFAM" id="SSF53756">
    <property type="entry name" value="UDP-Glycosyltransferase/glycogen phosphorylase"/>
    <property type="match status" value="1"/>
</dbReference>
<dbReference type="InterPro" id="IPR055270">
    <property type="entry name" value="Glyco_tran_10_C"/>
</dbReference>
<dbReference type="InterPro" id="IPR038577">
    <property type="entry name" value="GT10-like_C_sf"/>
</dbReference>
<keyword evidence="10" id="KW-0472">Membrane</keyword>
<evidence type="ECO:0000313" key="16">
    <source>
        <dbReference type="EMBL" id="KAK3872843.1"/>
    </source>
</evidence>
<evidence type="ECO:0000256" key="7">
    <source>
        <dbReference type="ARBA" id="ARBA00022968"/>
    </source>
</evidence>
<evidence type="ECO:0000313" key="17">
    <source>
        <dbReference type="Proteomes" id="UP001286313"/>
    </source>
</evidence>
<evidence type="ECO:0000259" key="15">
    <source>
        <dbReference type="Pfam" id="PF17039"/>
    </source>
</evidence>
<keyword evidence="7" id="KW-0735">Signal-anchor</keyword>
<evidence type="ECO:0000256" key="2">
    <source>
        <dbReference type="ARBA" id="ARBA00004922"/>
    </source>
</evidence>
<comment type="caution">
    <text evidence="16">The sequence shown here is derived from an EMBL/GenBank/DDBJ whole genome shotgun (WGS) entry which is preliminary data.</text>
</comment>
<dbReference type="Proteomes" id="UP001286313">
    <property type="component" value="Unassembled WGS sequence"/>
</dbReference>
<dbReference type="EMBL" id="JAWQEG010002302">
    <property type="protein sequence ID" value="KAK3872843.1"/>
    <property type="molecule type" value="Genomic_DNA"/>
</dbReference>
<accession>A0AAE1KHL2</accession>
<feature type="region of interest" description="Disordered" evidence="13">
    <location>
        <begin position="54"/>
        <end position="86"/>
    </location>
</feature>
<evidence type="ECO:0000256" key="3">
    <source>
        <dbReference type="ARBA" id="ARBA00008919"/>
    </source>
</evidence>
<dbReference type="InterPro" id="IPR001503">
    <property type="entry name" value="Glyco_trans_10"/>
</dbReference>
<evidence type="ECO:0000256" key="1">
    <source>
        <dbReference type="ARBA" id="ARBA00004447"/>
    </source>
</evidence>
<evidence type="ECO:0000256" key="6">
    <source>
        <dbReference type="ARBA" id="ARBA00022692"/>
    </source>
</evidence>
<feature type="compositionally biased region" description="Acidic residues" evidence="13">
    <location>
        <begin position="59"/>
        <end position="71"/>
    </location>
</feature>
<proteinExistence type="inferred from homology"/>
<keyword evidence="11" id="KW-0325">Glycoprotein</keyword>
<evidence type="ECO:0000259" key="14">
    <source>
        <dbReference type="Pfam" id="PF00852"/>
    </source>
</evidence>
<comment type="pathway">
    <text evidence="2">Protein modification; protein glycosylation.</text>
</comment>
<organism evidence="16 17">
    <name type="scientific">Petrolisthes cinctipes</name>
    <name type="common">Flat porcelain crab</name>
    <dbReference type="NCBI Taxonomy" id="88211"/>
    <lineage>
        <taxon>Eukaryota</taxon>
        <taxon>Metazoa</taxon>
        <taxon>Ecdysozoa</taxon>
        <taxon>Arthropoda</taxon>
        <taxon>Crustacea</taxon>
        <taxon>Multicrustacea</taxon>
        <taxon>Malacostraca</taxon>
        <taxon>Eumalacostraca</taxon>
        <taxon>Eucarida</taxon>
        <taxon>Decapoda</taxon>
        <taxon>Pleocyemata</taxon>
        <taxon>Anomura</taxon>
        <taxon>Galatheoidea</taxon>
        <taxon>Porcellanidae</taxon>
        <taxon>Petrolisthes</taxon>
    </lineage>
</organism>